<gene>
    <name evidence="2" type="ORF">XNOV1_A008774</name>
</gene>
<proteinExistence type="predicted"/>
<reference evidence="2" key="1">
    <citation type="submission" date="2023-08" db="EMBL/GenBank/DDBJ databases">
        <authorList>
            <person name="Alioto T."/>
            <person name="Alioto T."/>
            <person name="Gomez Garrido J."/>
        </authorList>
    </citation>
    <scope>NUCLEOTIDE SEQUENCE</scope>
</reference>
<name>A0AAV1GTL3_XYRNO</name>
<feature type="compositionally biased region" description="Basic and acidic residues" evidence="1">
    <location>
        <begin position="55"/>
        <end position="69"/>
    </location>
</feature>
<accession>A0AAV1GTL3</accession>
<dbReference type="AlphaFoldDB" id="A0AAV1GTL3"/>
<evidence type="ECO:0000313" key="3">
    <source>
        <dbReference type="Proteomes" id="UP001178508"/>
    </source>
</evidence>
<feature type="region of interest" description="Disordered" evidence="1">
    <location>
        <begin position="45"/>
        <end position="81"/>
    </location>
</feature>
<dbReference type="EMBL" id="OY660879">
    <property type="protein sequence ID" value="CAJ1076541.1"/>
    <property type="molecule type" value="Genomic_DNA"/>
</dbReference>
<feature type="compositionally biased region" description="Basic residues" evidence="1">
    <location>
        <begin position="70"/>
        <end position="79"/>
    </location>
</feature>
<dbReference type="Proteomes" id="UP001178508">
    <property type="component" value="Chromosome 16"/>
</dbReference>
<sequence length="112" mass="12928">MFYQKYCRHASTRGFDYPDALFRSNQKYLQTRHAHWCSKSLMWPEGERRGKRKGERREERGGEPEEKNMRNRGKTRKTGAVKLERQAGINLAGYVHINTLIIGGVGGVCGTR</sequence>
<keyword evidence="3" id="KW-1185">Reference proteome</keyword>
<evidence type="ECO:0000256" key="1">
    <source>
        <dbReference type="SAM" id="MobiDB-lite"/>
    </source>
</evidence>
<organism evidence="2 3">
    <name type="scientific">Xyrichtys novacula</name>
    <name type="common">Pearly razorfish</name>
    <name type="synonym">Hemipteronotus novacula</name>
    <dbReference type="NCBI Taxonomy" id="13765"/>
    <lineage>
        <taxon>Eukaryota</taxon>
        <taxon>Metazoa</taxon>
        <taxon>Chordata</taxon>
        <taxon>Craniata</taxon>
        <taxon>Vertebrata</taxon>
        <taxon>Euteleostomi</taxon>
        <taxon>Actinopterygii</taxon>
        <taxon>Neopterygii</taxon>
        <taxon>Teleostei</taxon>
        <taxon>Neoteleostei</taxon>
        <taxon>Acanthomorphata</taxon>
        <taxon>Eupercaria</taxon>
        <taxon>Labriformes</taxon>
        <taxon>Labridae</taxon>
        <taxon>Xyrichtys</taxon>
    </lineage>
</organism>
<protein>
    <submittedName>
        <fullName evidence="2">Uncharacterized protein</fullName>
    </submittedName>
</protein>
<evidence type="ECO:0000313" key="2">
    <source>
        <dbReference type="EMBL" id="CAJ1076541.1"/>
    </source>
</evidence>